<protein>
    <recommendedName>
        <fullName evidence="2">Capsule synthesis protein CapA domain-containing protein</fullName>
    </recommendedName>
</protein>
<dbReference type="SUPFAM" id="SSF56300">
    <property type="entry name" value="Metallo-dependent phosphatases"/>
    <property type="match status" value="1"/>
</dbReference>
<feature type="domain" description="Capsule synthesis protein CapA" evidence="2">
    <location>
        <begin position="126"/>
        <end position="379"/>
    </location>
</feature>
<dbReference type="Proteomes" id="UP000000370">
    <property type="component" value="Chromosome"/>
</dbReference>
<organism evidence="3 4">
    <name type="scientific">Lachnoclostridium phytofermentans (strain ATCC 700394 / DSM 18823 / ISDg)</name>
    <name type="common">Clostridium phytofermentans</name>
    <dbReference type="NCBI Taxonomy" id="357809"/>
    <lineage>
        <taxon>Bacteria</taxon>
        <taxon>Bacillati</taxon>
        <taxon>Bacillota</taxon>
        <taxon>Clostridia</taxon>
        <taxon>Lachnospirales</taxon>
        <taxon>Lachnospiraceae</taxon>
    </lineage>
</organism>
<dbReference type="KEGG" id="cpy:Cphy_3300"/>
<evidence type="ECO:0000256" key="1">
    <source>
        <dbReference type="ARBA" id="ARBA00005662"/>
    </source>
</evidence>
<sequence>MEYYGTSEHMIEMIFNFNMEIMFSMNIKFSINTKFTMNMKYILRNIGAFLLTFILIFLCCTNFKSQIVFAKKQETLIRKAYQPLSKISKNRYILEDDGVYRKKMSEDELILLSGKDEPMDIAKSATVMITGDLMCLRAQQYGAKSKSTYVFNDSFSFVKQIFSNSDLVIGNLETLTSHSNYYTYEQKTIEGSPNCNAPGTFLDALRYAGFDAVVTANNHCLDGGMAGIRETIEKLQEYHIAQVGTYLGNDLPRFLIYEVNGIKIGVLSYTEYINFRQSLSANDLNNFVNCYSKASVERDVKEAKKAGAEFVIAYNHWGIENTTEITNLQKQHAKEMAEAGVDVIIGSHPHCLQEAVYIKTSDKRQVLCMYSMGNFVSSMATEANNDTIILRLLVSKEDGKVTLKQSGYYPLKVFPVYENKHYVIVPTQKEFQKGNTTTALEKAGKRIKNVLGTTIKEWKVKESK</sequence>
<name>A9KSK2_LACP7</name>
<dbReference type="CDD" id="cd07381">
    <property type="entry name" value="MPP_CapA"/>
    <property type="match status" value="1"/>
</dbReference>
<dbReference type="PANTHER" id="PTHR33393:SF12">
    <property type="entry name" value="CAPSULE BIOSYNTHESIS PROTEIN CAPA"/>
    <property type="match status" value="1"/>
</dbReference>
<evidence type="ECO:0000313" key="3">
    <source>
        <dbReference type="EMBL" id="ABX43654.1"/>
    </source>
</evidence>
<dbReference type="InterPro" id="IPR019079">
    <property type="entry name" value="Capsule_synth_CapA"/>
</dbReference>
<reference evidence="4" key="1">
    <citation type="submission" date="2007-11" db="EMBL/GenBank/DDBJ databases">
        <title>Complete genome sequence of Clostridium phytofermentans ISDg.</title>
        <authorList>
            <person name="Leschine S.B."/>
            <person name="Warnick T.A."/>
            <person name="Blanchard J.L."/>
            <person name="Schnell D.J."/>
            <person name="Petit E.L."/>
            <person name="LaTouf W.G."/>
            <person name="Copeland A."/>
            <person name="Lucas S."/>
            <person name="Lapidus A."/>
            <person name="Barry K."/>
            <person name="Glavina del Rio T."/>
            <person name="Dalin E."/>
            <person name="Tice H."/>
            <person name="Pitluck S."/>
            <person name="Kiss H."/>
            <person name="Brettin T."/>
            <person name="Bruce D."/>
            <person name="Detter J.C."/>
            <person name="Han C."/>
            <person name="Kuske C."/>
            <person name="Schmutz J."/>
            <person name="Larimer F."/>
            <person name="Land M."/>
            <person name="Hauser L."/>
            <person name="Kyrpides N."/>
            <person name="Kim E.A."/>
            <person name="Richardson P."/>
        </authorList>
    </citation>
    <scope>NUCLEOTIDE SEQUENCE [LARGE SCALE GENOMIC DNA]</scope>
    <source>
        <strain evidence="4">ATCC 700394 / DSM 18823 / ISDg</strain>
    </source>
</reference>
<dbReference type="EMBL" id="CP000885">
    <property type="protein sequence ID" value="ABX43654.1"/>
    <property type="molecule type" value="Genomic_DNA"/>
</dbReference>
<gene>
    <name evidence="3" type="ordered locus">Cphy_3300</name>
</gene>
<dbReference type="Gene3D" id="3.60.21.10">
    <property type="match status" value="1"/>
</dbReference>
<keyword evidence="4" id="KW-1185">Reference proteome</keyword>
<dbReference type="HOGENOM" id="CLU_038823_0_0_9"/>
<dbReference type="PANTHER" id="PTHR33393">
    <property type="entry name" value="POLYGLUTAMINE SYNTHESIS ACCESSORY PROTEIN RV0574C-RELATED"/>
    <property type="match status" value="1"/>
</dbReference>
<comment type="similarity">
    <text evidence="1">Belongs to the CapA family.</text>
</comment>
<dbReference type="eggNOG" id="COG2843">
    <property type="taxonomic scope" value="Bacteria"/>
</dbReference>
<accession>A9KSK2</accession>
<dbReference type="AlphaFoldDB" id="A9KSK2"/>
<dbReference type="Pfam" id="PF09587">
    <property type="entry name" value="PGA_cap"/>
    <property type="match status" value="1"/>
</dbReference>
<dbReference type="STRING" id="357809.Cphy_3300"/>
<dbReference type="SMART" id="SM00854">
    <property type="entry name" value="PGA_cap"/>
    <property type="match status" value="1"/>
</dbReference>
<evidence type="ECO:0000313" key="4">
    <source>
        <dbReference type="Proteomes" id="UP000000370"/>
    </source>
</evidence>
<dbReference type="InterPro" id="IPR052169">
    <property type="entry name" value="CW_Biosynth-Accessory"/>
</dbReference>
<dbReference type="InterPro" id="IPR029052">
    <property type="entry name" value="Metallo-depent_PP-like"/>
</dbReference>
<evidence type="ECO:0000259" key="2">
    <source>
        <dbReference type="SMART" id="SM00854"/>
    </source>
</evidence>
<proteinExistence type="inferred from homology"/>